<dbReference type="Proteomes" id="UP000008141">
    <property type="component" value="Unassembled WGS sequence"/>
</dbReference>
<feature type="transmembrane region" description="Helical" evidence="1">
    <location>
        <begin position="202"/>
        <end position="222"/>
    </location>
</feature>
<dbReference type="InterPro" id="IPR009500">
    <property type="entry name" value="DUF1118"/>
</dbReference>
<accession>E1Z2A4</accession>
<dbReference type="InParanoid" id="E1Z2A4"/>
<proteinExistence type="predicted"/>
<feature type="transmembrane region" description="Helical" evidence="1">
    <location>
        <begin position="172"/>
        <end position="190"/>
    </location>
</feature>
<dbReference type="Pfam" id="PF06549">
    <property type="entry name" value="DUF1118"/>
    <property type="match status" value="1"/>
</dbReference>
<gene>
    <name evidence="2" type="ORF">CHLNCDRAFT_133072</name>
</gene>
<evidence type="ECO:0000256" key="1">
    <source>
        <dbReference type="SAM" id="Phobius"/>
    </source>
</evidence>
<evidence type="ECO:0000313" key="3">
    <source>
        <dbReference type="Proteomes" id="UP000008141"/>
    </source>
</evidence>
<reference evidence="2 3" key="1">
    <citation type="journal article" date="2010" name="Plant Cell">
        <title>The Chlorella variabilis NC64A genome reveals adaptation to photosymbiosis, coevolution with viruses, and cryptic sex.</title>
        <authorList>
            <person name="Blanc G."/>
            <person name="Duncan G."/>
            <person name="Agarkova I."/>
            <person name="Borodovsky M."/>
            <person name="Gurnon J."/>
            <person name="Kuo A."/>
            <person name="Lindquist E."/>
            <person name="Lucas S."/>
            <person name="Pangilinan J."/>
            <person name="Polle J."/>
            <person name="Salamov A."/>
            <person name="Terry A."/>
            <person name="Yamada T."/>
            <person name="Dunigan D.D."/>
            <person name="Grigoriev I.V."/>
            <person name="Claverie J.M."/>
            <person name="Van Etten J.L."/>
        </authorList>
    </citation>
    <scope>NUCLEOTIDE SEQUENCE [LARGE SCALE GENOMIC DNA]</scope>
    <source>
        <strain evidence="2 3">NC64A</strain>
    </source>
</reference>
<dbReference type="RefSeq" id="XP_005852068.1">
    <property type="nucleotide sequence ID" value="XM_005852006.1"/>
</dbReference>
<organism evidence="3">
    <name type="scientific">Chlorella variabilis</name>
    <name type="common">Green alga</name>
    <dbReference type="NCBI Taxonomy" id="554065"/>
    <lineage>
        <taxon>Eukaryota</taxon>
        <taxon>Viridiplantae</taxon>
        <taxon>Chlorophyta</taxon>
        <taxon>core chlorophytes</taxon>
        <taxon>Trebouxiophyceae</taxon>
        <taxon>Chlorellales</taxon>
        <taxon>Chlorellaceae</taxon>
        <taxon>Chlorella clade</taxon>
        <taxon>Chlorella</taxon>
    </lineage>
</organism>
<keyword evidence="1" id="KW-0812">Transmembrane</keyword>
<protein>
    <submittedName>
        <fullName evidence="2">Uncharacterized protein</fullName>
    </submittedName>
</protein>
<dbReference type="STRING" id="554065.E1Z2A4"/>
<dbReference type="OrthoDB" id="444029at2759"/>
<keyword evidence="3" id="KW-1185">Reference proteome</keyword>
<dbReference type="AlphaFoldDB" id="E1Z2A4"/>
<dbReference type="OMA" id="DDNWKKQ"/>
<dbReference type="KEGG" id="cvr:CHLNCDRAFT_133072"/>
<dbReference type="eggNOG" id="ENOG502RXMF">
    <property type="taxonomic scope" value="Eukaryota"/>
</dbReference>
<dbReference type="GeneID" id="17359495"/>
<keyword evidence="1" id="KW-0472">Membrane</keyword>
<keyword evidence="1" id="KW-1133">Transmembrane helix</keyword>
<evidence type="ECO:0000313" key="2">
    <source>
        <dbReference type="EMBL" id="EFN59966.1"/>
    </source>
</evidence>
<name>E1Z2A4_CHLVA</name>
<sequence>MNATALCARSSAGVQLQQNATSATALSARSFAGVQLQQDARSLRVNKRAVCSAASKKMNSYDENWDKGDCCALGYAAFPPPPPVMPMLLACFGFGTIGLFAEDREKSSVNIFKQVEKKKLLSTVEKAGLLTAAEKAGLSLGKIEKLGLLSTAERLGLLTLAEDLLTTDPGKISSASLPCFVAAIAALVFIPQDNALESVLAYTLSLGAGGLGAVLFIGGFLVKGLQDE</sequence>
<dbReference type="EMBL" id="GL433835">
    <property type="protein sequence ID" value="EFN59966.1"/>
    <property type="molecule type" value="Genomic_DNA"/>
</dbReference>